<keyword evidence="4 6" id="KW-0472">Membrane</keyword>
<name>A0ABC8UUK7_9AQUA</name>
<evidence type="ECO:0000256" key="5">
    <source>
        <dbReference type="ARBA" id="ARBA00044504"/>
    </source>
</evidence>
<comment type="subcellular location">
    <subcellularLocation>
        <location evidence="1">Membrane</location>
        <topology evidence="1">Multi-pass membrane protein</topology>
    </subcellularLocation>
</comment>
<dbReference type="PANTHER" id="PTHR21576">
    <property type="entry name" value="UNCHARACTERIZED NODULIN-LIKE PROTEIN"/>
    <property type="match status" value="1"/>
</dbReference>
<feature type="domain" description="Nodulin-like" evidence="7">
    <location>
        <begin position="8"/>
        <end position="154"/>
    </location>
</feature>
<reference evidence="8 9" key="1">
    <citation type="submission" date="2024-02" db="EMBL/GenBank/DDBJ databases">
        <authorList>
            <person name="Vignale AGUSTIN F."/>
            <person name="Sosa J E."/>
            <person name="Modenutti C."/>
        </authorList>
    </citation>
    <scope>NUCLEOTIDE SEQUENCE [LARGE SCALE GENOMIC DNA]</scope>
</reference>
<dbReference type="GO" id="GO:0016020">
    <property type="term" value="C:membrane"/>
    <property type="evidence" value="ECO:0007669"/>
    <property type="project" value="UniProtKB-SubCell"/>
</dbReference>
<evidence type="ECO:0000256" key="4">
    <source>
        <dbReference type="ARBA" id="ARBA00023136"/>
    </source>
</evidence>
<dbReference type="SUPFAM" id="SSF103473">
    <property type="entry name" value="MFS general substrate transporter"/>
    <property type="match status" value="1"/>
</dbReference>
<feature type="transmembrane region" description="Helical" evidence="6">
    <location>
        <begin position="9"/>
        <end position="31"/>
    </location>
</feature>
<keyword evidence="2 6" id="KW-0812">Transmembrane</keyword>
<proteinExistence type="inferred from homology"/>
<feature type="transmembrane region" description="Helical" evidence="6">
    <location>
        <begin position="110"/>
        <end position="130"/>
    </location>
</feature>
<evidence type="ECO:0000256" key="6">
    <source>
        <dbReference type="SAM" id="Phobius"/>
    </source>
</evidence>
<evidence type="ECO:0000256" key="1">
    <source>
        <dbReference type="ARBA" id="ARBA00004141"/>
    </source>
</evidence>
<feature type="transmembrane region" description="Helical" evidence="6">
    <location>
        <begin position="51"/>
        <end position="71"/>
    </location>
</feature>
<evidence type="ECO:0000259" key="7">
    <source>
        <dbReference type="Pfam" id="PF06813"/>
    </source>
</evidence>
<dbReference type="EMBL" id="CAUOFW020009058">
    <property type="protein sequence ID" value="CAK9184750.1"/>
    <property type="molecule type" value="Genomic_DNA"/>
</dbReference>
<comment type="similarity">
    <text evidence="5">Belongs to the major facilitator superfamily. Phosphate:H(+) symporter (TC 2.A.1.9) family.</text>
</comment>
<evidence type="ECO:0000313" key="8">
    <source>
        <dbReference type="EMBL" id="CAK9184750.1"/>
    </source>
</evidence>
<organism evidence="8 9">
    <name type="scientific">Ilex paraguariensis</name>
    <name type="common">yerba mate</name>
    <dbReference type="NCBI Taxonomy" id="185542"/>
    <lineage>
        <taxon>Eukaryota</taxon>
        <taxon>Viridiplantae</taxon>
        <taxon>Streptophyta</taxon>
        <taxon>Embryophyta</taxon>
        <taxon>Tracheophyta</taxon>
        <taxon>Spermatophyta</taxon>
        <taxon>Magnoliopsida</taxon>
        <taxon>eudicotyledons</taxon>
        <taxon>Gunneridae</taxon>
        <taxon>Pentapetalae</taxon>
        <taxon>asterids</taxon>
        <taxon>campanulids</taxon>
        <taxon>Aquifoliales</taxon>
        <taxon>Aquifoliaceae</taxon>
        <taxon>Ilex</taxon>
    </lineage>
</organism>
<dbReference type="PANTHER" id="PTHR21576:SF22">
    <property type="entry name" value="F25A4.25 PROTEIN"/>
    <property type="match status" value="1"/>
</dbReference>
<evidence type="ECO:0000256" key="3">
    <source>
        <dbReference type="ARBA" id="ARBA00022989"/>
    </source>
</evidence>
<feature type="transmembrane region" description="Helical" evidence="6">
    <location>
        <begin position="83"/>
        <end position="104"/>
    </location>
</feature>
<sequence length="162" mass="17652">MKEMESNKWIATVASIWIQCSCGASYAFGIYSPVLKSTQGYDQSTLDMVSVFKDIGANAGVLSGLLYYAVAANRRRSICGGPWVVHLAGAIQCFVGYFFVWLAITGVIHRPHVLVMCFFMFVAAHAQTFFNTANVVTAVQNFPGYGGTIVGIMKENGRGEPF</sequence>
<keyword evidence="9" id="KW-1185">Reference proteome</keyword>
<dbReference type="Pfam" id="PF06813">
    <property type="entry name" value="Nodulin-like"/>
    <property type="match status" value="1"/>
</dbReference>
<comment type="caution">
    <text evidence="8">The sequence shown here is derived from an EMBL/GenBank/DDBJ whole genome shotgun (WGS) entry which is preliminary data.</text>
</comment>
<keyword evidence="3 6" id="KW-1133">Transmembrane helix</keyword>
<evidence type="ECO:0000313" key="9">
    <source>
        <dbReference type="Proteomes" id="UP001642360"/>
    </source>
</evidence>
<dbReference type="AlphaFoldDB" id="A0ABC8UUK7"/>
<gene>
    <name evidence="8" type="ORF">ILEXP_LOCUS55097</name>
</gene>
<dbReference type="Proteomes" id="UP001642360">
    <property type="component" value="Unassembled WGS sequence"/>
</dbReference>
<protein>
    <recommendedName>
        <fullName evidence="7">Nodulin-like domain-containing protein</fullName>
    </recommendedName>
</protein>
<dbReference type="InterPro" id="IPR010658">
    <property type="entry name" value="Nodulin-like"/>
</dbReference>
<accession>A0ABC8UUK7</accession>
<dbReference type="InterPro" id="IPR036259">
    <property type="entry name" value="MFS_trans_sf"/>
</dbReference>
<evidence type="ECO:0000256" key="2">
    <source>
        <dbReference type="ARBA" id="ARBA00022692"/>
    </source>
</evidence>